<dbReference type="AlphaFoldDB" id="A0A9W8N1V1"/>
<keyword evidence="4" id="KW-1185">Reference proteome</keyword>
<dbReference type="EMBL" id="JANKHO010000018">
    <property type="protein sequence ID" value="KAJ3517492.1"/>
    <property type="molecule type" value="Genomic_DNA"/>
</dbReference>
<dbReference type="OrthoDB" id="74764at2759"/>
<dbReference type="Pfam" id="PF09362">
    <property type="entry name" value="DUF1996"/>
    <property type="match status" value="1"/>
</dbReference>
<dbReference type="Proteomes" id="UP001148786">
    <property type="component" value="Unassembled WGS sequence"/>
</dbReference>
<feature type="chain" id="PRO_5040851106" description="DUF1996 domain-containing protein" evidence="1">
    <location>
        <begin position="20"/>
        <end position="402"/>
    </location>
</feature>
<dbReference type="PANTHER" id="PTHR43662">
    <property type="match status" value="1"/>
</dbReference>
<gene>
    <name evidence="3" type="ORF">NLJ89_g489</name>
</gene>
<dbReference type="InterPro" id="IPR018535">
    <property type="entry name" value="DUF1996"/>
</dbReference>
<feature type="signal peptide" evidence="1">
    <location>
        <begin position="1"/>
        <end position="19"/>
    </location>
</feature>
<feature type="domain" description="DUF1996" evidence="2">
    <location>
        <begin position="34"/>
        <end position="296"/>
    </location>
</feature>
<organism evidence="3 4">
    <name type="scientific">Agrocybe chaxingu</name>
    <dbReference type="NCBI Taxonomy" id="84603"/>
    <lineage>
        <taxon>Eukaryota</taxon>
        <taxon>Fungi</taxon>
        <taxon>Dikarya</taxon>
        <taxon>Basidiomycota</taxon>
        <taxon>Agaricomycotina</taxon>
        <taxon>Agaricomycetes</taxon>
        <taxon>Agaricomycetidae</taxon>
        <taxon>Agaricales</taxon>
        <taxon>Agaricineae</taxon>
        <taxon>Strophariaceae</taxon>
        <taxon>Agrocybe</taxon>
    </lineage>
</organism>
<comment type="caution">
    <text evidence="3">The sequence shown here is derived from an EMBL/GenBank/DDBJ whole genome shotgun (WGS) entry which is preliminary data.</text>
</comment>
<dbReference type="PANTHER" id="PTHR43662:SF3">
    <property type="entry name" value="DOMAIN PROTEIN, PUTATIVE (AFU_ORTHOLOGUE AFUA_6G11970)-RELATED"/>
    <property type="match status" value="1"/>
</dbReference>
<evidence type="ECO:0000313" key="3">
    <source>
        <dbReference type="EMBL" id="KAJ3517492.1"/>
    </source>
</evidence>
<evidence type="ECO:0000259" key="2">
    <source>
        <dbReference type="Pfam" id="PF09362"/>
    </source>
</evidence>
<proteinExistence type="predicted"/>
<evidence type="ECO:0000313" key="4">
    <source>
        <dbReference type="Proteomes" id="UP001148786"/>
    </source>
</evidence>
<protein>
    <recommendedName>
        <fullName evidence="2">DUF1996 domain-containing protein</fullName>
    </recommendedName>
</protein>
<name>A0A9W8N1V1_9AGAR</name>
<evidence type="ECO:0000256" key="1">
    <source>
        <dbReference type="SAM" id="SignalP"/>
    </source>
</evidence>
<keyword evidence="1" id="KW-0732">Signal</keyword>
<accession>A0A9W8N1V1</accession>
<reference evidence="3" key="1">
    <citation type="submission" date="2022-07" db="EMBL/GenBank/DDBJ databases">
        <title>Genome Sequence of Agrocybe chaxingu.</title>
        <authorList>
            <person name="Buettner E."/>
        </authorList>
    </citation>
    <scope>NUCLEOTIDE SEQUENCE</scope>
    <source>
        <strain evidence="3">MP-N11</strain>
    </source>
</reference>
<sequence length="402" mass="44037">MHWPLLLAFTSVVAPSAHALLRFPCSQLVTQRFDPLVTPGEVSPHVHQIVGGNAFNLTMDPNNDLPNMATCTTCRFQEDKSNYWTAVMYFKHPNGSYTRVPQIPNHFTGSPNGGMTVYYIQPPNLEPVTAFRKGFRMITGNPMLRSYDKIDPDSAEAYAVTFRCWESTAPFDPSNMSPPGVGNYDTVHLPNKKCPGGIRANIFFPSCWDGVNLDSPDHKSHVAFMTGRVDRNTGLILRSGTCPSTHPVRIPLLFYEVYWDTRPFNDMWPTDGSQPFVLSMGDPTGYGHHGDYVFGWEGDSLQRAMNTCTDIGGVPEGCRELTLVTDAQINSCTQRPQVNEIVEGSYLEKLPGCNPIQAGPASATMVANCDAVSTTGFRSDPTSVNAPEVTASPAIITAAPAH</sequence>